<gene>
    <name evidence="5" type="ORF">DKK76_01780</name>
</gene>
<reference evidence="5 6" key="1">
    <citation type="submission" date="2018-05" db="EMBL/GenBank/DDBJ databases">
        <title>Reference genomes for bee gut microbiota database.</title>
        <authorList>
            <person name="Ellegaard K.M."/>
        </authorList>
    </citation>
    <scope>NUCLEOTIDE SEQUENCE [LARGE SCALE GENOMIC DNA]</scope>
    <source>
        <strain evidence="5 6">ESL0167</strain>
    </source>
</reference>
<dbReference type="AlphaFoldDB" id="A0A318MY58"/>
<dbReference type="Pfam" id="PF01546">
    <property type="entry name" value="Peptidase_M20"/>
    <property type="match status" value="1"/>
</dbReference>
<keyword evidence="2" id="KW-0479">Metal-binding</keyword>
<dbReference type="InterPro" id="IPR051458">
    <property type="entry name" value="Cyt/Met_Dipeptidase"/>
</dbReference>
<evidence type="ECO:0000259" key="4">
    <source>
        <dbReference type="Pfam" id="PF07687"/>
    </source>
</evidence>
<dbReference type="Pfam" id="PF07687">
    <property type="entry name" value="M20_dimer"/>
    <property type="match status" value="1"/>
</dbReference>
<keyword evidence="3" id="KW-0378">Hydrolase</keyword>
<evidence type="ECO:0000256" key="1">
    <source>
        <dbReference type="ARBA" id="ARBA00022670"/>
    </source>
</evidence>
<name>A0A318MY58_FRIPE</name>
<dbReference type="GO" id="GO:0008233">
    <property type="term" value="F:peptidase activity"/>
    <property type="evidence" value="ECO:0007669"/>
    <property type="project" value="UniProtKB-KW"/>
</dbReference>
<feature type="domain" description="Peptidase M20 dimerisation" evidence="4">
    <location>
        <begin position="207"/>
        <end position="358"/>
    </location>
</feature>
<dbReference type="InterPro" id="IPR011650">
    <property type="entry name" value="Peptidase_M20_dimer"/>
</dbReference>
<evidence type="ECO:0000313" key="6">
    <source>
        <dbReference type="Proteomes" id="UP000247838"/>
    </source>
</evidence>
<dbReference type="NCBIfam" id="NF005478">
    <property type="entry name" value="PRK07079.1"/>
    <property type="match status" value="1"/>
</dbReference>
<evidence type="ECO:0000256" key="2">
    <source>
        <dbReference type="ARBA" id="ARBA00022723"/>
    </source>
</evidence>
<comment type="caution">
    <text evidence="5">The sequence shown here is derived from an EMBL/GenBank/DDBJ whole genome shotgun (WGS) entry which is preliminary data.</text>
</comment>
<dbReference type="Gene3D" id="3.40.630.10">
    <property type="entry name" value="Zn peptidases"/>
    <property type="match status" value="1"/>
</dbReference>
<evidence type="ECO:0000256" key="3">
    <source>
        <dbReference type="ARBA" id="ARBA00022801"/>
    </source>
</evidence>
<dbReference type="InterPro" id="IPR002933">
    <property type="entry name" value="Peptidase_M20"/>
</dbReference>
<dbReference type="SUPFAM" id="SSF53187">
    <property type="entry name" value="Zn-dependent exopeptidases"/>
    <property type="match status" value="1"/>
</dbReference>
<keyword evidence="1" id="KW-0645">Protease</keyword>
<dbReference type="GO" id="GO:0006508">
    <property type="term" value="P:proteolysis"/>
    <property type="evidence" value="ECO:0007669"/>
    <property type="project" value="UniProtKB-KW"/>
</dbReference>
<dbReference type="Proteomes" id="UP000247838">
    <property type="component" value="Unassembled WGS sequence"/>
</dbReference>
<dbReference type="PANTHER" id="PTHR43270">
    <property type="entry name" value="BETA-ALA-HIS DIPEPTIDASE"/>
    <property type="match status" value="1"/>
</dbReference>
<dbReference type="EMBL" id="QGLM01000005">
    <property type="protein sequence ID" value="PXY96547.1"/>
    <property type="molecule type" value="Genomic_DNA"/>
</dbReference>
<sequence length="479" mass="53644">MKTHIDFNNVLENIQLFFNNGEFKQRLAQRINYQTESQQLPRPNSLDLYLKQIIQPELESLGFKVTLIDNPILENCPFLIAERCEDPALPTVLCYGHGDVVFGDAANWREGLEPWQLIEENDRYYGRGTADNKGQHTINFAALEQVYIARGKKLGFNCKVLFEMGEEISSPGLAMIAEQYKEQLKADLFIASDGPRLSADKPTLFLGSRGCANFKLTINSRDQSYHSGNWGGLLSNPATQLANAIACLVDKRGRILVNGLKPPAISLTIREILSNIEPTNEINDPKIDLNWGEPDLTPAERLFAWNSLEVLAFTAGNPAKPINAIPPNASAICQLRFVVGTDTKNIIHYLEEHLKQHGFDNIQIEICGITAATRFDPTDPLVNWALSNIQKATDKKPTLLPNLGGSLPNDVFADILGLPTLWIPHSYPACGQHSVNEHMLKTIAYEGLNIMTHLFWSLGEQGLELLQQHKYHQQHYAEK</sequence>
<organism evidence="5 6">
    <name type="scientific">Frischella perrara</name>
    <dbReference type="NCBI Taxonomy" id="1267021"/>
    <lineage>
        <taxon>Bacteria</taxon>
        <taxon>Pseudomonadati</taxon>
        <taxon>Pseudomonadota</taxon>
        <taxon>Gammaproteobacteria</taxon>
        <taxon>Orbales</taxon>
        <taxon>Orbaceae</taxon>
        <taxon>Frischella</taxon>
    </lineage>
</organism>
<accession>A0A318MY58</accession>
<evidence type="ECO:0000313" key="5">
    <source>
        <dbReference type="EMBL" id="PXY96547.1"/>
    </source>
</evidence>
<protein>
    <recommendedName>
        <fullName evidence="4">Peptidase M20 dimerisation domain-containing protein</fullName>
    </recommendedName>
</protein>
<dbReference type="GO" id="GO:0046872">
    <property type="term" value="F:metal ion binding"/>
    <property type="evidence" value="ECO:0007669"/>
    <property type="project" value="UniProtKB-KW"/>
</dbReference>
<dbReference type="PANTHER" id="PTHR43270:SF12">
    <property type="entry name" value="SUCCINYL-DIAMINOPIMELATE DESUCCINYLASE"/>
    <property type="match status" value="1"/>
</dbReference>
<dbReference type="Gene3D" id="3.30.70.360">
    <property type="match status" value="1"/>
</dbReference>
<proteinExistence type="predicted"/>
<dbReference type="RefSeq" id="WP_110442933.1">
    <property type="nucleotide sequence ID" value="NZ_QGLM01000005.1"/>
</dbReference>